<dbReference type="InterPro" id="IPR001611">
    <property type="entry name" value="Leu-rich_rpt"/>
</dbReference>
<gene>
    <name evidence="7" type="ORF">HYH03_012114</name>
</gene>
<reference evidence="7" key="1">
    <citation type="journal article" date="2020" name="bioRxiv">
        <title>Comparative genomics of Chlamydomonas.</title>
        <authorList>
            <person name="Craig R.J."/>
            <person name="Hasan A.R."/>
            <person name="Ness R.W."/>
            <person name="Keightley P.D."/>
        </authorList>
    </citation>
    <scope>NUCLEOTIDE SEQUENCE</scope>
    <source>
        <strain evidence="7">CCAP 11/70</strain>
    </source>
</reference>
<organism evidence="7 8">
    <name type="scientific">Edaphochlamys debaryana</name>
    <dbReference type="NCBI Taxonomy" id="47281"/>
    <lineage>
        <taxon>Eukaryota</taxon>
        <taxon>Viridiplantae</taxon>
        <taxon>Chlorophyta</taxon>
        <taxon>core chlorophytes</taxon>
        <taxon>Chlorophyceae</taxon>
        <taxon>CS clade</taxon>
        <taxon>Chlamydomonadales</taxon>
        <taxon>Chlamydomonadales incertae sedis</taxon>
        <taxon>Edaphochlamys</taxon>
    </lineage>
</organism>
<accession>A0A836BVW2</accession>
<keyword evidence="8" id="KW-1185">Reference proteome</keyword>
<dbReference type="InterPro" id="IPR003591">
    <property type="entry name" value="Leu-rich_rpt_typical-subtyp"/>
</dbReference>
<dbReference type="Pfam" id="PF00560">
    <property type="entry name" value="LRR_1"/>
    <property type="match status" value="4"/>
</dbReference>
<name>A0A836BVW2_9CHLO</name>
<evidence type="ECO:0000256" key="3">
    <source>
        <dbReference type="ARBA" id="ARBA00022614"/>
    </source>
</evidence>
<dbReference type="InterPro" id="IPR052592">
    <property type="entry name" value="LRR-RLK"/>
</dbReference>
<evidence type="ECO:0000313" key="7">
    <source>
        <dbReference type="EMBL" id="KAG2489478.1"/>
    </source>
</evidence>
<dbReference type="Pfam" id="PF13855">
    <property type="entry name" value="LRR_8"/>
    <property type="match status" value="1"/>
</dbReference>
<evidence type="ECO:0000256" key="1">
    <source>
        <dbReference type="ARBA" id="ARBA00004167"/>
    </source>
</evidence>
<evidence type="ECO:0000256" key="5">
    <source>
        <dbReference type="ARBA" id="ARBA00023136"/>
    </source>
</evidence>
<sequence length="1554" mass="163351">MLKPLWAVLFGLLVSAGGGAWAANIGSADETAWLLTYIQPVFASYGCGVEAWSGTVCDDGSSPWSGITCTPITPSGADMLAYVTALELPSCATAQTAMPNLTSVATGLSFLERLDLQANSLTGTLPDSLPTTLTFVSFYNNLLKGPLPSGWGVLTGLATLDVSTNYLQDGPNPSAFPASWAAMTALTALSFGYNSYLGGTIPASWGTGMTAMATNPSAIIDFSDTSVCGSVPLSLQTAFDILFESNPTMPRECDDIASHKALLDAQLDVALPGCLGGGAGFLGWSLSAPVCGTAGFTDTWSFVGCTGTVIGGVQYNSLRSLAIDNCPPSFPAGELPASASAFTMLTSLGFTSSYIAGNIPDWSALTGLQALDLSNNKITGGLPSTFSNLTSLTSLVLRGNILTGSVPDLSPLTKLAELDLSKNNLTGYLPQEWGQLVLLQKLDVSTNTFYGKTDYGASTGYPDSWKSLTKLTELRDLTTAVVLLQFRDQYQRYSAIGADDAYGWDMERADMCGCFDSCLTWRGVFCNDTVAGATAQYYVTTSVSVKKQDFISSTIVTDSGRSVLSASFGLLTRLQVDLSVNPALQVTFEEVPTPATLKHLDLAGIGWTDGSTALDLPVAWSSLVGLTYLNLTSSGSVLKGPLPESWSNLTSLRYLGVDAQGGTGSLPEAWSALTLLSELRIVSANTVWDPYTSGYTGTLPASWLQSMQQLTHLKLKDHSLKGTLPDVFMNLIELRHLELSNLGWIAGTLPDSISNLRNLTTLSFADTKVGGLIPTSYNFLTNLVDFYGFINDGTFLCNPYPGGLYYSLASPGAMLDNCDDEAARLVLYNDLAPYLVLPSRECTAPSSVSGAPDVDPSLLRSQGACGGGGIGFTTCSTVALAGGANGYQLNTLDLEYCGPDPNVGTGTFSMPLTTSLGTLTSLVSITLKQMGLNTTLPPNLANLTNLNWLDITGNKLLSGTLPPDYSRLDKLSHLDLELLKGNGDLPVPWAGMTSLQHLALASAFNEFDSSVGFTGAIPADWLTALTKLTHLELRSSRLGGALPDMALLTNLRAIKFVDNEYLVGPLPPGWGTLPQLNGLTVSGSPFLVGTIPTAWTTLAPNSALTGIDLSSTFVCGPVPPALAGLGSKFTGSGVSDCEDDVARQTLYIDIRPKLLNSFCGSSVDLNWQRLEPMANWFYGITVTTAPLVEDPLMSQYTLTELYLGNCDPFSAASPITFPDVISKLTNLDYLSVSSSSWSGPVPDFLSTLTRLTYLNLQGNNFTGSLPSNWTTLSLLQRLDLSSCLTVTGALPASYGTALTSLSSLSLFDMDGMASTLPPSWASLTGLRDLGISGPGFNGALPAQWSALTQITELQLANSTMNGTIPAEWFNATGPNLVELRYFNLRNNDLTGTLPPALGDVATQLTRLNMSFNALTGTIPANYFNVSRLIYVGLKGTQLCGALPANWPPDPNQPSLLTSVPSVSAAAQPASLASTPRALTALTGTAKPPAALSGTPNALSTRAAAAKPPAALACAPHPPFPAGSITPFAATLARAPFATTLARAPFAAKPSTRAA</sequence>
<protein>
    <recommendedName>
        <fullName evidence="9">GP46-like surface antigen</fullName>
    </recommendedName>
</protein>
<dbReference type="Gene3D" id="3.80.10.10">
    <property type="entry name" value="Ribonuclease Inhibitor"/>
    <property type="match status" value="5"/>
</dbReference>
<dbReference type="FunFam" id="3.80.10.10:FF:000383">
    <property type="entry name" value="Leucine-rich repeat receptor protein kinase EMS1"/>
    <property type="match status" value="1"/>
</dbReference>
<dbReference type="OrthoDB" id="513182at2759"/>
<comment type="subcellular location">
    <subcellularLocation>
        <location evidence="2">Cytoplasm</location>
        <location evidence="2">Cytoskeleton</location>
        <location evidence="2">Cilium axoneme</location>
    </subcellularLocation>
    <subcellularLocation>
        <location evidence="1">Membrane</location>
        <topology evidence="1">Single-pass membrane protein</topology>
    </subcellularLocation>
</comment>
<dbReference type="SUPFAM" id="SSF52047">
    <property type="entry name" value="RNI-like"/>
    <property type="match status" value="1"/>
</dbReference>
<dbReference type="SMART" id="SM00369">
    <property type="entry name" value="LRR_TYP"/>
    <property type="match status" value="7"/>
</dbReference>
<comment type="caution">
    <text evidence="7">The sequence shown here is derived from an EMBL/GenBank/DDBJ whole genome shotgun (WGS) entry which is preliminary data.</text>
</comment>
<dbReference type="GO" id="GO:0016020">
    <property type="term" value="C:membrane"/>
    <property type="evidence" value="ECO:0007669"/>
    <property type="project" value="UniProtKB-SubCell"/>
</dbReference>
<feature type="signal peptide" evidence="6">
    <location>
        <begin position="1"/>
        <end position="22"/>
    </location>
</feature>
<dbReference type="GO" id="GO:0005930">
    <property type="term" value="C:axoneme"/>
    <property type="evidence" value="ECO:0007669"/>
    <property type="project" value="UniProtKB-SubCell"/>
</dbReference>
<evidence type="ECO:0000256" key="4">
    <source>
        <dbReference type="ARBA" id="ARBA00022737"/>
    </source>
</evidence>
<keyword evidence="3" id="KW-0433">Leucine-rich repeat</keyword>
<dbReference type="PANTHER" id="PTHR48054:SF82">
    <property type="entry name" value="LRR RECEPTOR-LIKE SERINE_THREONINE-PROTEIN KINASE FLS2"/>
    <property type="match status" value="1"/>
</dbReference>
<keyword evidence="5" id="KW-0472">Membrane</keyword>
<evidence type="ECO:0000313" key="8">
    <source>
        <dbReference type="Proteomes" id="UP000612055"/>
    </source>
</evidence>
<dbReference type="SUPFAM" id="SSF52058">
    <property type="entry name" value="L domain-like"/>
    <property type="match status" value="3"/>
</dbReference>
<dbReference type="FunFam" id="3.80.10.10:FF:000095">
    <property type="entry name" value="LRR receptor-like serine/threonine-protein kinase GSO1"/>
    <property type="match status" value="1"/>
</dbReference>
<evidence type="ECO:0008006" key="9">
    <source>
        <dbReference type="Google" id="ProtNLM"/>
    </source>
</evidence>
<keyword evidence="6" id="KW-0732">Signal</keyword>
<dbReference type="PANTHER" id="PTHR48054">
    <property type="entry name" value="RECEPTOR KINASE-LIKE PROTEIN XA21"/>
    <property type="match status" value="1"/>
</dbReference>
<keyword evidence="4" id="KW-0677">Repeat</keyword>
<proteinExistence type="predicted"/>
<dbReference type="EMBL" id="JAEHOE010000073">
    <property type="protein sequence ID" value="KAG2489478.1"/>
    <property type="molecule type" value="Genomic_DNA"/>
</dbReference>
<evidence type="ECO:0000256" key="2">
    <source>
        <dbReference type="ARBA" id="ARBA00004430"/>
    </source>
</evidence>
<dbReference type="Proteomes" id="UP000612055">
    <property type="component" value="Unassembled WGS sequence"/>
</dbReference>
<evidence type="ECO:0000256" key="6">
    <source>
        <dbReference type="SAM" id="SignalP"/>
    </source>
</evidence>
<dbReference type="InterPro" id="IPR032675">
    <property type="entry name" value="LRR_dom_sf"/>
</dbReference>
<feature type="chain" id="PRO_5032411157" description="GP46-like surface antigen" evidence="6">
    <location>
        <begin position="23"/>
        <end position="1554"/>
    </location>
</feature>